<accession>A0A7Y0A825</accession>
<dbReference type="InterPro" id="IPR032293">
    <property type="entry name" value="DUF4840"/>
</dbReference>
<sequence length="191" mass="21253">MKIKKVLRFLMLAAIAVSGMSLISCMDDQYVPVPVKISDVNGSYRARLVTSIGINVNEKIIDFNAKDSLITFKDFPVREIVKTIVADPVKADTVLAHLGKVEYKIKFKTKLNVDQNVIELALEPQIIAFQIPIDGVSKNVAITMTAKQKGFYVGYDTSLRFGWEAEKINVGGVDIAPYQTIKYEIPISIKN</sequence>
<dbReference type="Pfam" id="PF16128">
    <property type="entry name" value="DUF4840"/>
    <property type="match status" value="1"/>
</dbReference>
<dbReference type="AlphaFoldDB" id="A0A7Y0A825"/>
<protein>
    <submittedName>
        <fullName evidence="2">DUF4840 domain-containing protein</fullName>
    </submittedName>
</protein>
<feature type="signal peptide" evidence="1">
    <location>
        <begin position="1"/>
        <end position="26"/>
    </location>
</feature>
<comment type="caution">
    <text evidence="2">The sequence shown here is derived from an EMBL/GenBank/DDBJ whole genome shotgun (WGS) entry which is preliminary data.</text>
</comment>
<dbReference type="EMBL" id="JABBGF010000002">
    <property type="protein sequence ID" value="NML58399.1"/>
    <property type="molecule type" value="Genomic_DNA"/>
</dbReference>
<evidence type="ECO:0000313" key="3">
    <source>
        <dbReference type="Proteomes" id="UP000552615"/>
    </source>
</evidence>
<keyword evidence="3" id="KW-1185">Reference proteome</keyword>
<name>A0A7Y0A825_9FLAO</name>
<dbReference type="PROSITE" id="PS51257">
    <property type="entry name" value="PROKAR_LIPOPROTEIN"/>
    <property type="match status" value="1"/>
</dbReference>
<dbReference type="Proteomes" id="UP000552615">
    <property type="component" value="Unassembled WGS sequence"/>
</dbReference>
<keyword evidence="1" id="KW-0732">Signal</keyword>
<gene>
    <name evidence="2" type="ORF">HHL20_13710</name>
</gene>
<evidence type="ECO:0000256" key="1">
    <source>
        <dbReference type="SAM" id="SignalP"/>
    </source>
</evidence>
<organism evidence="2 3">
    <name type="scientific">Chryseobacterium cheonjiense</name>
    <dbReference type="NCBI Taxonomy" id="2728845"/>
    <lineage>
        <taxon>Bacteria</taxon>
        <taxon>Pseudomonadati</taxon>
        <taxon>Bacteroidota</taxon>
        <taxon>Flavobacteriia</taxon>
        <taxon>Flavobacteriales</taxon>
        <taxon>Weeksellaceae</taxon>
        <taxon>Chryseobacterium group</taxon>
        <taxon>Chryseobacterium</taxon>
    </lineage>
</organism>
<reference evidence="2 3" key="1">
    <citation type="submission" date="2020-04" db="EMBL/GenBank/DDBJ databases">
        <title>Chryseobacterium sp. RJ-7-14 sp. nov., isolated from Jeju soil.</title>
        <authorList>
            <person name="Dahal R.H."/>
            <person name="Chaudhary D.K."/>
        </authorList>
    </citation>
    <scope>NUCLEOTIDE SEQUENCE [LARGE SCALE GENOMIC DNA]</scope>
    <source>
        <strain evidence="2 3">RJ-7-14</strain>
    </source>
</reference>
<proteinExistence type="predicted"/>
<dbReference type="RefSeq" id="WP_169231735.1">
    <property type="nucleotide sequence ID" value="NZ_JABBGF010000002.1"/>
</dbReference>
<feature type="chain" id="PRO_5031384468" evidence="1">
    <location>
        <begin position="27"/>
        <end position="191"/>
    </location>
</feature>
<evidence type="ECO:0000313" key="2">
    <source>
        <dbReference type="EMBL" id="NML58399.1"/>
    </source>
</evidence>